<sequence length="168" mass="17474">MEETLATIRLLVDSGGSVSVLAAPGLVGLVCVTLINPSLLGGPWKVAEHGILGIFTVTPTWTSLPGVTPEAVGYGRERPHPELSSTVAGQPAIVQFRNNRLLIQPVSGGSGRPMPTLIVPAAVKAFTGPASTQLRIFPLEVTAMKEPLFSPVMGWGKEGKGIPGMVTS</sequence>
<dbReference type="EMBL" id="JAXCEH010000025">
    <property type="protein sequence ID" value="MFA1557968.1"/>
    <property type="molecule type" value="Genomic_DNA"/>
</dbReference>
<dbReference type="RefSeq" id="WP_371944823.1">
    <property type="nucleotide sequence ID" value="NZ_JAXCEH010000025.1"/>
</dbReference>
<keyword evidence="2" id="KW-1185">Reference proteome</keyword>
<evidence type="ECO:0000313" key="2">
    <source>
        <dbReference type="Proteomes" id="UP001569904"/>
    </source>
</evidence>
<accession>A0ABV4R7Z3</accession>
<dbReference type="Proteomes" id="UP001569904">
    <property type="component" value="Unassembled WGS sequence"/>
</dbReference>
<protein>
    <submittedName>
        <fullName evidence="1">Uncharacterized protein</fullName>
    </submittedName>
</protein>
<name>A0ABV4R7Z3_9ACTN</name>
<comment type="caution">
    <text evidence="1">The sequence shown here is derived from an EMBL/GenBank/DDBJ whole genome shotgun (WGS) entry which is preliminary data.</text>
</comment>
<organism evidence="1 2">
    <name type="scientific">Actinomadura chokoriensis</name>
    <dbReference type="NCBI Taxonomy" id="454156"/>
    <lineage>
        <taxon>Bacteria</taxon>
        <taxon>Bacillati</taxon>
        <taxon>Actinomycetota</taxon>
        <taxon>Actinomycetes</taxon>
        <taxon>Streptosporangiales</taxon>
        <taxon>Thermomonosporaceae</taxon>
        <taxon>Actinomadura</taxon>
    </lineage>
</organism>
<gene>
    <name evidence="1" type="ORF">SM436_30150</name>
</gene>
<evidence type="ECO:0000313" key="1">
    <source>
        <dbReference type="EMBL" id="MFA1557968.1"/>
    </source>
</evidence>
<proteinExistence type="predicted"/>
<reference evidence="1 2" key="1">
    <citation type="submission" date="2023-11" db="EMBL/GenBank/DDBJ databases">
        <title>Actinomadura monticuli sp. nov., isolated from volcanic ash.</title>
        <authorList>
            <person name="Lee S.D."/>
            <person name="Yang H."/>
            <person name="Kim I.S."/>
        </authorList>
    </citation>
    <scope>NUCLEOTIDE SEQUENCE [LARGE SCALE GENOMIC DNA]</scope>
    <source>
        <strain evidence="1 2">DSM 45346</strain>
    </source>
</reference>